<gene>
    <name evidence="1" type="ORF">ACFO4R_11885</name>
</gene>
<dbReference type="Pfam" id="PF06252">
    <property type="entry name" value="GemA"/>
    <property type="match status" value="1"/>
</dbReference>
<protein>
    <submittedName>
        <fullName evidence="1">Regulatory protein GemA</fullName>
    </submittedName>
</protein>
<organism evidence="1 2">
    <name type="scientific">Filifactor villosus</name>
    <dbReference type="NCBI Taxonomy" id="29374"/>
    <lineage>
        <taxon>Bacteria</taxon>
        <taxon>Bacillati</taxon>
        <taxon>Bacillota</taxon>
        <taxon>Clostridia</taxon>
        <taxon>Peptostreptococcales</taxon>
        <taxon>Filifactoraceae</taxon>
        <taxon>Filifactor</taxon>
    </lineage>
</organism>
<sequence length="147" mass="16814">MSKKKEINRAQINKIWASAAERGMSKEDLYALIFSVAKKESMKALTWIEANAVINRIVGAEESEIYQNKVGRQSTERMRRKIHMLVKTLGWDNNPARIQGFCKKMFGVEKVEWLSAKQCYQLIEALKKMIAREEAGNEDHQAPGAEV</sequence>
<dbReference type="RefSeq" id="WP_379789430.1">
    <property type="nucleotide sequence ID" value="NZ_JBHSHL010000063.1"/>
</dbReference>
<comment type="caution">
    <text evidence="1">The sequence shown here is derived from an EMBL/GenBank/DDBJ whole genome shotgun (WGS) entry which is preliminary data.</text>
</comment>
<dbReference type="EMBL" id="JBHSHL010000063">
    <property type="protein sequence ID" value="MFC4805744.1"/>
    <property type="molecule type" value="Genomic_DNA"/>
</dbReference>
<evidence type="ECO:0000313" key="2">
    <source>
        <dbReference type="Proteomes" id="UP001595916"/>
    </source>
</evidence>
<dbReference type="Proteomes" id="UP001595916">
    <property type="component" value="Unassembled WGS sequence"/>
</dbReference>
<dbReference type="InterPro" id="IPR009363">
    <property type="entry name" value="Phage_Mu_Gp16"/>
</dbReference>
<reference evidence="2" key="1">
    <citation type="journal article" date="2019" name="Int. J. Syst. Evol. Microbiol.">
        <title>The Global Catalogue of Microorganisms (GCM) 10K type strain sequencing project: providing services to taxonomists for standard genome sequencing and annotation.</title>
        <authorList>
            <consortium name="The Broad Institute Genomics Platform"/>
            <consortium name="The Broad Institute Genome Sequencing Center for Infectious Disease"/>
            <person name="Wu L."/>
            <person name="Ma J."/>
        </authorList>
    </citation>
    <scope>NUCLEOTIDE SEQUENCE [LARGE SCALE GENOMIC DNA]</scope>
    <source>
        <strain evidence="2">CCUG 46385</strain>
    </source>
</reference>
<keyword evidence="2" id="KW-1185">Reference proteome</keyword>
<name>A0ABV9QP37_9FIRM</name>
<accession>A0ABV9QP37</accession>
<proteinExistence type="predicted"/>
<evidence type="ECO:0000313" key="1">
    <source>
        <dbReference type="EMBL" id="MFC4805744.1"/>
    </source>
</evidence>